<organism evidence="1 2">
    <name type="scientific">Mangrovibacter plantisponsor</name>
    <dbReference type="NCBI Taxonomy" id="451513"/>
    <lineage>
        <taxon>Bacteria</taxon>
        <taxon>Pseudomonadati</taxon>
        <taxon>Pseudomonadota</taxon>
        <taxon>Gammaproteobacteria</taxon>
        <taxon>Enterobacterales</taxon>
        <taxon>Enterobacteriaceae</taxon>
        <taxon>Mangrovibacter</taxon>
    </lineage>
</organism>
<comment type="caution">
    <text evidence="1">The sequence shown here is derived from an EMBL/GenBank/DDBJ whole genome shotgun (WGS) entry which is preliminary data.</text>
</comment>
<evidence type="ECO:0000313" key="2">
    <source>
        <dbReference type="Proteomes" id="UP000246744"/>
    </source>
</evidence>
<keyword evidence="2" id="KW-1185">Reference proteome</keyword>
<reference evidence="1 2" key="1">
    <citation type="submission" date="2018-05" db="EMBL/GenBank/DDBJ databases">
        <title>Genomic Encyclopedia of Type Strains, Phase IV (KMG-IV): sequencing the most valuable type-strain genomes for metagenomic binning, comparative biology and taxonomic classification.</title>
        <authorList>
            <person name="Goeker M."/>
        </authorList>
    </citation>
    <scope>NUCLEOTIDE SEQUENCE [LARGE SCALE GENOMIC DNA]</scope>
    <source>
        <strain evidence="1 2">DSM 19579</strain>
    </source>
</reference>
<proteinExistence type="predicted"/>
<name>A0A317PTM4_9ENTR</name>
<dbReference type="Proteomes" id="UP000246744">
    <property type="component" value="Unassembled WGS sequence"/>
</dbReference>
<dbReference type="AlphaFoldDB" id="A0A317PTM4"/>
<gene>
    <name evidence="1" type="ORF">DES37_11490</name>
</gene>
<protein>
    <submittedName>
        <fullName evidence="1">Uncharacterized protein</fullName>
    </submittedName>
</protein>
<evidence type="ECO:0000313" key="1">
    <source>
        <dbReference type="EMBL" id="PWW04994.1"/>
    </source>
</evidence>
<dbReference type="RefSeq" id="WP_110027559.1">
    <property type="nucleotide sequence ID" value="NZ_QGTS01000014.1"/>
</dbReference>
<sequence length="193" mass="21971">MNGWQGTTPQQAGQMLVKDGTTYINNMQKEITNRARALSKQLQEQLNTSIEGGPVAFTKRTIFFNFIQNSNGTRTNQIIVRSSQLKYLQSIIFEQSSETKFVPTDNARLNKQGNIVGLKAGLNSKRYVVVEQKGKKYLIDTTKKQKKGKQSKRIVAVRETKKRKMIFDFFENAEKGARLILNNVNGQFKFTKG</sequence>
<dbReference type="EMBL" id="QGTS01000014">
    <property type="protein sequence ID" value="PWW04994.1"/>
    <property type="molecule type" value="Genomic_DNA"/>
</dbReference>
<accession>A0A317PTM4</accession>